<evidence type="ECO:0000313" key="2">
    <source>
        <dbReference type="Proteomes" id="UP001607303"/>
    </source>
</evidence>
<sequence length="271" mass="31986">MAVAKRDQKERYSQELTPRAKILRCNWASGRSTWYHSLQPGLHIPSMLRDRARAPFARANGSTTCCVNENETGYTREDVSRDQKRSKTRQKGKVLMNASTYNTGSLQGYFQGHIVDPVEVSFSFNVVGGYNWILLMLAARWRSYTKRNDDLKRRKDFILGRSTRMKMISRRGSRRFISVKMKNEERQMWIIEERFYQSENFDPTCIILLSKMLRTPMNMNVTQIHRPRSYENGESEATKWIRSVELILNEQASIPRWDKFLKFYDTLEMKP</sequence>
<comment type="caution">
    <text evidence="1">The sequence shown here is derived from an EMBL/GenBank/DDBJ whole genome shotgun (WGS) entry which is preliminary data.</text>
</comment>
<protein>
    <submittedName>
        <fullName evidence="1">Uncharacterized protein</fullName>
    </submittedName>
</protein>
<gene>
    <name evidence="1" type="ORF">V1477_002126</name>
</gene>
<evidence type="ECO:0000313" key="1">
    <source>
        <dbReference type="EMBL" id="KAL2750055.1"/>
    </source>
</evidence>
<accession>A0ABD2CZJ6</accession>
<keyword evidence="2" id="KW-1185">Reference proteome</keyword>
<proteinExistence type="predicted"/>
<dbReference type="AlphaFoldDB" id="A0ABD2CZJ6"/>
<name>A0ABD2CZJ6_VESMC</name>
<dbReference type="Proteomes" id="UP001607303">
    <property type="component" value="Unassembled WGS sequence"/>
</dbReference>
<dbReference type="EMBL" id="JAYRBN010000026">
    <property type="protein sequence ID" value="KAL2750055.1"/>
    <property type="molecule type" value="Genomic_DNA"/>
</dbReference>
<reference evidence="1 2" key="1">
    <citation type="journal article" date="2024" name="Ann. Entomol. Soc. Am.">
        <title>Genomic analyses of the southern and eastern yellowjacket wasps (Hymenoptera: Vespidae) reveal evolutionary signatures of social life.</title>
        <authorList>
            <person name="Catto M.A."/>
            <person name="Caine P.B."/>
            <person name="Orr S.E."/>
            <person name="Hunt B.G."/>
            <person name="Goodisman M.A.D."/>
        </authorList>
    </citation>
    <scope>NUCLEOTIDE SEQUENCE [LARGE SCALE GENOMIC DNA]</scope>
    <source>
        <strain evidence="1">232</strain>
        <tissue evidence="1">Head and thorax</tissue>
    </source>
</reference>
<organism evidence="1 2">
    <name type="scientific">Vespula maculifrons</name>
    <name type="common">Eastern yellow jacket</name>
    <name type="synonym">Wasp</name>
    <dbReference type="NCBI Taxonomy" id="7453"/>
    <lineage>
        <taxon>Eukaryota</taxon>
        <taxon>Metazoa</taxon>
        <taxon>Ecdysozoa</taxon>
        <taxon>Arthropoda</taxon>
        <taxon>Hexapoda</taxon>
        <taxon>Insecta</taxon>
        <taxon>Pterygota</taxon>
        <taxon>Neoptera</taxon>
        <taxon>Endopterygota</taxon>
        <taxon>Hymenoptera</taxon>
        <taxon>Apocrita</taxon>
        <taxon>Aculeata</taxon>
        <taxon>Vespoidea</taxon>
        <taxon>Vespidae</taxon>
        <taxon>Vespinae</taxon>
        <taxon>Vespula</taxon>
    </lineage>
</organism>